<evidence type="ECO:0000256" key="6">
    <source>
        <dbReference type="ARBA" id="ARBA00022840"/>
    </source>
</evidence>
<dbReference type="InterPro" id="IPR027417">
    <property type="entry name" value="P-loop_NTPase"/>
</dbReference>
<evidence type="ECO:0000256" key="5">
    <source>
        <dbReference type="ARBA" id="ARBA00022741"/>
    </source>
</evidence>
<dbReference type="PANTHER" id="PTHR43553:SF24">
    <property type="entry name" value="ENERGY-COUPLING FACTOR TRANSPORTER ATP-BINDING PROTEIN ECFA1"/>
    <property type="match status" value="1"/>
</dbReference>
<comment type="function">
    <text evidence="9">Probably part of an ABC transporter complex. Responsible for energy coupling to the transport system.</text>
</comment>
<dbReference type="InterPro" id="IPR017871">
    <property type="entry name" value="ABC_transporter-like_CS"/>
</dbReference>
<keyword evidence="13" id="KW-1185">Reference proteome</keyword>
<keyword evidence="3 10" id="KW-0813">Transport</keyword>
<dbReference type="CDD" id="cd03225">
    <property type="entry name" value="ABC_cobalt_CbiO_domain1"/>
    <property type="match status" value="1"/>
</dbReference>
<gene>
    <name evidence="12" type="ORF">P0O15_09505</name>
</gene>
<evidence type="ECO:0000256" key="10">
    <source>
        <dbReference type="RuleBase" id="RU364103"/>
    </source>
</evidence>
<feature type="domain" description="ABC transporter" evidence="11">
    <location>
        <begin position="1"/>
        <end position="231"/>
    </location>
</feature>
<accession>A0ABT5X9K9</accession>
<dbReference type="GO" id="GO:0005524">
    <property type="term" value="F:ATP binding"/>
    <property type="evidence" value="ECO:0007669"/>
    <property type="project" value="UniProtKB-KW"/>
</dbReference>
<keyword evidence="7" id="KW-1278">Translocase</keyword>
<evidence type="ECO:0000256" key="9">
    <source>
        <dbReference type="ARBA" id="ARBA00025157"/>
    </source>
</evidence>
<dbReference type="InterPro" id="IPR050095">
    <property type="entry name" value="ECF_ABC_transporter_ATP-bd"/>
</dbReference>
<keyword evidence="6 10" id="KW-0067">ATP-binding</keyword>
<evidence type="ECO:0000256" key="1">
    <source>
        <dbReference type="ARBA" id="ARBA00004202"/>
    </source>
</evidence>
<dbReference type="InterPro" id="IPR015856">
    <property type="entry name" value="ABC_transpr_CbiO/EcfA_su"/>
</dbReference>
<evidence type="ECO:0000313" key="12">
    <source>
        <dbReference type="EMBL" id="MDF0591393.1"/>
    </source>
</evidence>
<evidence type="ECO:0000256" key="4">
    <source>
        <dbReference type="ARBA" id="ARBA00022475"/>
    </source>
</evidence>
<dbReference type="Pfam" id="PF00005">
    <property type="entry name" value="ABC_tran"/>
    <property type="match status" value="1"/>
</dbReference>
<dbReference type="InterPro" id="IPR003593">
    <property type="entry name" value="AAA+_ATPase"/>
</dbReference>
<dbReference type="InterPro" id="IPR005876">
    <property type="entry name" value="Co_trans_ATP-bd"/>
</dbReference>
<organism evidence="12 13">
    <name type="scientific">Candidatus Methanocrinis natronophilus</name>
    <dbReference type="NCBI Taxonomy" id="3033396"/>
    <lineage>
        <taxon>Archaea</taxon>
        <taxon>Methanobacteriati</taxon>
        <taxon>Methanobacteriota</taxon>
        <taxon>Stenosarchaea group</taxon>
        <taxon>Methanomicrobia</taxon>
        <taxon>Methanotrichales</taxon>
        <taxon>Methanotrichaceae</taxon>
        <taxon>Methanocrinis</taxon>
    </lineage>
</organism>
<reference evidence="12 13" key="1">
    <citation type="submission" date="2023-03" db="EMBL/GenBank/DDBJ databases">
        <title>WGS of Methanotrichaceae archaeon Mx.</title>
        <authorList>
            <person name="Sorokin D.Y."/>
            <person name="Merkel A.Y."/>
        </authorList>
    </citation>
    <scope>NUCLEOTIDE SEQUENCE [LARGE SCALE GENOMIC DNA]</scope>
    <source>
        <strain evidence="12 13">Mx</strain>
    </source>
</reference>
<dbReference type="Proteomes" id="UP001220010">
    <property type="component" value="Unassembled WGS sequence"/>
</dbReference>
<dbReference type="EMBL" id="JARFPK010000038">
    <property type="protein sequence ID" value="MDF0591393.1"/>
    <property type="molecule type" value="Genomic_DNA"/>
</dbReference>
<dbReference type="PANTHER" id="PTHR43553">
    <property type="entry name" value="HEAVY METAL TRANSPORTER"/>
    <property type="match status" value="1"/>
</dbReference>
<evidence type="ECO:0000256" key="3">
    <source>
        <dbReference type="ARBA" id="ARBA00022448"/>
    </source>
</evidence>
<evidence type="ECO:0000256" key="2">
    <source>
        <dbReference type="ARBA" id="ARBA00005417"/>
    </source>
</evidence>
<dbReference type="InterPro" id="IPR003439">
    <property type="entry name" value="ABC_transporter-like_ATP-bd"/>
</dbReference>
<dbReference type="NCBIfam" id="TIGR01166">
    <property type="entry name" value="cbiO"/>
    <property type="match status" value="1"/>
</dbReference>
<dbReference type="PROSITE" id="PS50893">
    <property type="entry name" value="ABC_TRANSPORTER_2"/>
    <property type="match status" value="1"/>
</dbReference>
<evidence type="ECO:0000313" key="13">
    <source>
        <dbReference type="Proteomes" id="UP001220010"/>
    </source>
</evidence>
<keyword evidence="5 10" id="KW-0547">Nucleotide-binding</keyword>
<evidence type="ECO:0000259" key="11">
    <source>
        <dbReference type="PROSITE" id="PS50893"/>
    </source>
</evidence>
<keyword evidence="4 10" id="KW-1003">Cell membrane</keyword>
<dbReference type="PROSITE" id="PS00211">
    <property type="entry name" value="ABC_TRANSPORTER_1"/>
    <property type="match status" value="1"/>
</dbReference>
<dbReference type="RefSeq" id="WP_316967136.1">
    <property type="nucleotide sequence ID" value="NZ_JARFPK010000038.1"/>
</dbReference>
<dbReference type="SMART" id="SM00382">
    <property type="entry name" value="AAA"/>
    <property type="match status" value="1"/>
</dbReference>
<dbReference type="SUPFAM" id="SSF52540">
    <property type="entry name" value="P-loop containing nucleoside triphosphate hydrolases"/>
    <property type="match status" value="1"/>
</dbReference>
<proteinExistence type="inferred from homology"/>
<evidence type="ECO:0000256" key="8">
    <source>
        <dbReference type="ARBA" id="ARBA00023136"/>
    </source>
</evidence>
<protein>
    <recommendedName>
        <fullName evidence="10">ABC transporter ATP-binding protein</fullName>
    </recommendedName>
</protein>
<sequence length="269" mass="29528">MQDLSYSYPDGTRALDRVSFSVERGRSVALLGPNGAGKSTLLLHMNGILRGGGTVKILGRKVEEDNLPWVRSRVGMVFQDPDDQLFMPNLREDVAFGPLNLGRSGPELERDVSWALEAVGLEDLEGKSPHHLSFGQKKRAALATVLSMRPEVLVMDEPTSNLDPRSKRAVVSLIRGLCDSGTTIITATHDVNIVTLMADEILLLDKRVVGYGPAREVLDKREVLDDLGLEVPILVDLFHSLKGCCGHHHFHETPITKEEALEGLKKILG</sequence>
<dbReference type="Gene3D" id="3.40.50.300">
    <property type="entry name" value="P-loop containing nucleotide triphosphate hydrolases"/>
    <property type="match status" value="1"/>
</dbReference>
<evidence type="ECO:0000256" key="7">
    <source>
        <dbReference type="ARBA" id="ARBA00022967"/>
    </source>
</evidence>
<comment type="function">
    <text evidence="10">Part of an ABC transporter complex. Responsible for energy coupling to the transport system.</text>
</comment>
<comment type="subcellular location">
    <subcellularLocation>
        <location evidence="1 10">Cell membrane</location>
        <topology evidence="1 10">Peripheral membrane protein</topology>
    </subcellularLocation>
</comment>
<comment type="caution">
    <text evidence="12">The sequence shown here is derived from an EMBL/GenBank/DDBJ whole genome shotgun (WGS) entry which is preliminary data.</text>
</comment>
<keyword evidence="8 10" id="KW-0472">Membrane</keyword>
<comment type="similarity">
    <text evidence="2 10">Belongs to the ABC transporter superfamily.</text>
</comment>
<name>A0ABT5X9K9_9EURY</name>